<dbReference type="HOGENOM" id="CLU_038355_1_2_11"/>
<dbReference type="SUPFAM" id="SSF53850">
    <property type="entry name" value="Periplasmic binding protein-like II"/>
    <property type="match status" value="1"/>
</dbReference>
<dbReference type="EMBL" id="CP002299">
    <property type="protein sequence ID" value="ADP78191.1"/>
    <property type="molecule type" value="Genomic_DNA"/>
</dbReference>
<evidence type="ECO:0000259" key="2">
    <source>
        <dbReference type="Pfam" id="PF04069"/>
    </source>
</evidence>
<evidence type="ECO:0000256" key="1">
    <source>
        <dbReference type="SAM" id="SignalP"/>
    </source>
</evidence>
<dbReference type="InParanoid" id="E3J3I9"/>
<dbReference type="OrthoDB" id="9781705at2"/>
<feature type="signal peptide" evidence="1">
    <location>
        <begin position="1"/>
        <end position="21"/>
    </location>
</feature>
<dbReference type="GO" id="GO:0022857">
    <property type="term" value="F:transmembrane transporter activity"/>
    <property type="evidence" value="ECO:0007669"/>
    <property type="project" value="InterPro"/>
</dbReference>
<keyword evidence="1" id="KW-0732">Signal</keyword>
<dbReference type="CDD" id="cd13606">
    <property type="entry name" value="PBP2_ProX_like"/>
    <property type="match status" value="1"/>
</dbReference>
<dbReference type="Pfam" id="PF04069">
    <property type="entry name" value="OpuAC"/>
    <property type="match status" value="1"/>
</dbReference>
<proteinExistence type="predicted"/>
<dbReference type="FunCoup" id="E3J3I9">
    <property type="interactions" value="47"/>
</dbReference>
<feature type="domain" description="ABC-type glycine betaine transport system substrate-binding" evidence="2">
    <location>
        <begin position="47"/>
        <end position="304"/>
    </location>
</feature>
<gene>
    <name evidence="3" type="ordered locus">FraEuI1c_0103</name>
</gene>
<dbReference type="AlphaFoldDB" id="E3J3I9"/>
<evidence type="ECO:0000313" key="3">
    <source>
        <dbReference type="EMBL" id="ADP78191.1"/>
    </source>
</evidence>
<dbReference type="Proteomes" id="UP000002484">
    <property type="component" value="Chromosome"/>
</dbReference>
<name>E3J3I9_PSEI1</name>
<dbReference type="RefSeq" id="WP_013421314.1">
    <property type="nucleotide sequence ID" value="NC_014666.1"/>
</dbReference>
<dbReference type="KEGG" id="fri:FraEuI1c_0103"/>
<dbReference type="GO" id="GO:0043190">
    <property type="term" value="C:ATP-binding cassette (ABC) transporter complex"/>
    <property type="evidence" value="ECO:0007669"/>
    <property type="project" value="InterPro"/>
</dbReference>
<organism evidence="3 4">
    <name type="scientific">Pseudofrankia inefficax (strain DSM 45817 / CECT 9037 / DDB 130130 / EuI1c)</name>
    <name type="common">Frankia inefficax</name>
    <dbReference type="NCBI Taxonomy" id="298654"/>
    <lineage>
        <taxon>Bacteria</taxon>
        <taxon>Bacillati</taxon>
        <taxon>Actinomycetota</taxon>
        <taxon>Actinomycetes</taxon>
        <taxon>Frankiales</taxon>
        <taxon>Frankiaceae</taxon>
        <taxon>Pseudofrankia</taxon>
    </lineage>
</organism>
<evidence type="ECO:0000313" key="4">
    <source>
        <dbReference type="Proteomes" id="UP000002484"/>
    </source>
</evidence>
<dbReference type="Gene3D" id="3.40.190.10">
    <property type="entry name" value="Periplasmic binding protein-like II"/>
    <property type="match status" value="1"/>
</dbReference>
<reference evidence="3 4" key="1">
    <citation type="submission" date="2010-10" db="EMBL/GenBank/DDBJ databases">
        <title>Complete sequence of Frankia sp. EuI1c.</title>
        <authorList>
            <consortium name="US DOE Joint Genome Institute"/>
            <person name="Lucas S."/>
            <person name="Copeland A."/>
            <person name="Lapidus A."/>
            <person name="Cheng J.-F."/>
            <person name="Bruce D."/>
            <person name="Goodwin L."/>
            <person name="Pitluck S."/>
            <person name="Chertkov O."/>
            <person name="Detter J.C."/>
            <person name="Han C."/>
            <person name="Tapia R."/>
            <person name="Land M."/>
            <person name="Hauser L."/>
            <person name="Jeffries C."/>
            <person name="Kyrpides N."/>
            <person name="Ivanova N."/>
            <person name="Mikhailova N."/>
            <person name="Beauchemin N."/>
            <person name="Sen A."/>
            <person name="Sur S.A."/>
            <person name="Gtari M."/>
            <person name="Wall L."/>
            <person name="Tisa L."/>
            <person name="Woyke T."/>
        </authorList>
    </citation>
    <scope>NUCLEOTIDE SEQUENCE [LARGE SCALE GENOMIC DNA]</scope>
    <source>
        <strain evidence="4">DSM 45817 / CECT 9037 / EuI1c</strain>
    </source>
</reference>
<dbReference type="Gene3D" id="3.40.190.120">
    <property type="entry name" value="Osmoprotection protein (prox), domain 2"/>
    <property type="match status" value="1"/>
</dbReference>
<feature type="chain" id="PRO_5038695693" evidence="1">
    <location>
        <begin position="22"/>
        <end position="309"/>
    </location>
</feature>
<dbReference type="STRING" id="298654.FraEuI1c_0103"/>
<sequence precursor="true">MYRKTTSAFVALALPVVLTLAACGSSGSSGSSASPSAGASAAADAGSLTIGSADFTESALLADIYADALAAKGVKITKKLNIGERSVYVKALQDGSIDFIPEYNGSILAYLDPKATAKSTAEVTAALPAALGSKLTALTPATAQDSDTITVTKATADKYHLTSIADLTSVADKLTFGAPAAFQTRPDGIPALKSVYGVTFGNFTALSASGTVTVTSLKNGTIDGADIFSTDPSFASEGFVALADPKNMFAAQNVTPVVATAKVTPTIKDTVNAVSAKLTTAILADLDAKVGTGDPDAVAKQWLTSVGLA</sequence>
<protein>
    <submittedName>
        <fullName evidence="3">Substrate-binding region of ABC-type glycine betaine transport system</fullName>
    </submittedName>
</protein>
<accession>E3J3I9</accession>
<keyword evidence="4" id="KW-1185">Reference proteome</keyword>
<dbReference type="eggNOG" id="COG1732">
    <property type="taxonomic scope" value="Bacteria"/>
</dbReference>
<dbReference type="PROSITE" id="PS51257">
    <property type="entry name" value="PROKAR_LIPOPROTEIN"/>
    <property type="match status" value="1"/>
</dbReference>
<dbReference type="InterPro" id="IPR007210">
    <property type="entry name" value="ABC_Gly_betaine_transp_sub-bd"/>
</dbReference>